<protein>
    <submittedName>
        <fullName evidence="2">1503_t:CDS:1</fullName>
    </submittedName>
</protein>
<gene>
    <name evidence="2" type="ORF">POCULU_LOCUS9454</name>
</gene>
<evidence type="ECO:0000313" key="2">
    <source>
        <dbReference type="EMBL" id="CAG8641702.1"/>
    </source>
</evidence>
<comment type="caution">
    <text evidence="2">The sequence shown here is derived from an EMBL/GenBank/DDBJ whole genome shotgun (WGS) entry which is preliminary data.</text>
</comment>
<organism evidence="2 3">
    <name type="scientific">Paraglomus occultum</name>
    <dbReference type="NCBI Taxonomy" id="144539"/>
    <lineage>
        <taxon>Eukaryota</taxon>
        <taxon>Fungi</taxon>
        <taxon>Fungi incertae sedis</taxon>
        <taxon>Mucoromycota</taxon>
        <taxon>Glomeromycotina</taxon>
        <taxon>Glomeromycetes</taxon>
        <taxon>Paraglomerales</taxon>
        <taxon>Paraglomeraceae</taxon>
        <taxon>Paraglomus</taxon>
    </lineage>
</organism>
<proteinExistence type="predicted"/>
<sequence length="207" mass="23560">MSIHEYFERASSKWNVTDFLEECDLEPYHRKIESYISSLEIIADIEKGKRRDKARLLLNNYRKATTKLVLGHQDKRPDYKVAQKWKATKKHNSASGPSFIISGTVVGPVGGTVVGPVGCNEGTLNSEIDNFFQGPSEQKITNPIKQRRKSENINNKREISNETDKEEDETEPEAVFISDDDDNSDYILSDFEDEIPLPQLLLSAQLR</sequence>
<dbReference type="Proteomes" id="UP000789572">
    <property type="component" value="Unassembled WGS sequence"/>
</dbReference>
<feature type="compositionally biased region" description="Acidic residues" evidence="1">
    <location>
        <begin position="164"/>
        <end position="183"/>
    </location>
</feature>
<accession>A0A9N9DIE7</accession>
<dbReference type="EMBL" id="CAJVPJ010003566">
    <property type="protein sequence ID" value="CAG8641702.1"/>
    <property type="molecule type" value="Genomic_DNA"/>
</dbReference>
<dbReference type="OrthoDB" id="2430695at2759"/>
<name>A0A9N9DIE7_9GLOM</name>
<feature type="compositionally biased region" description="Basic and acidic residues" evidence="1">
    <location>
        <begin position="150"/>
        <end position="163"/>
    </location>
</feature>
<keyword evidence="3" id="KW-1185">Reference proteome</keyword>
<feature type="region of interest" description="Disordered" evidence="1">
    <location>
        <begin position="150"/>
        <end position="183"/>
    </location>
</feature>
<feature type="non-terminal residue" evidence="2">
    <location>
        <position position="207"/>
    </location>
</feature>
<evidence type="ECO:0000256" key="1">
    <source>
        <dbReference type="SAM" id="MobiDB-lite"/>
    </source>
</evidence>
<reference evidence="2" key="1">
    <citation type="submission" date="2021-06" db="EMBL/GenBank/DDBJ databases">
        <authorList>
            <person name="Kallberg Y."/>
            <person name="Tangrot J."/>
            <person name="Rosling A."/>
        </authorList>
    </citation>
    <scope>NUCLEOTIDE SEQUENCE</scope>
    <source>
        <strain evidence="2">IA702</strain>
    </source>
</reference>
<dbReference type="AlphaFoldDB" id="A0A9N9DIE7"/>
<evidence type="ECO:0000313" key="3">
    <source>
        <dbReference type="Proteomes" id="UP000789572"/>
    </source>
</evidence>